<reference evidence="4" key="1">
    <citation type="submission" date="2022-11" db="UniProtKB">
        <authorList>
            <consortium name="WormBaseParasite"/>
        </authorList>
    </citation>
    <scope>IDENTIFICATION</scope>
</reference>
<dbReference type="SMART" id="SM00302">
    <property type="entry name" value="GED"/>
    <property type="match status" value="1"/>
</dbReference>
<dbReference type="WBParaSite" id="PSU_v2.g4121.t1">
    <property type="protein sequence ID" value="PSU_v2.g4121.t1"/>
    <property type="gene ID" value="PSU_v2.g4121"/>
</dbReference>
<feature type="domain" description="GED" evidence="2">
    <location>
        <begin position="165"/>
        <end position="256"/>
    </location>
</feature>
<evidence type="ECO:0000313" key="3">
    <source>
        <dbReference type="Proteomes" id="UP000887577"/>
    </source>
</evidence>
<dbReference type="GO" id="GO:0003924">
    <property type="term" value="F:GTPase activity"/>
    <property type="evidence" value="ECO:0007669"/>
    <property type="project" value="InterPro"/>
</dbReference>
<dbReference type="GO" id="GO:0016020">
    <property type="term" value="C:membrane"/>
    <property type="evidence" value="ECO:0007669"/>
    <property type="project" value="TreeGrafter"/>
</dbReference>
<sequence>MEYPFSLNNFIFYNHHALEQLTKRQTRRLKEPSINFVDIIKAILLEIVDYCTIKIVEEERNRFPRLYKRINKVACDIVNARLQPTKDFVEKVVDMQLNYNNFKHPEFKEELDEETKQKMNPFMEDEDESDEIDSVVSEGYITQRSSPLSANSVQDNFLLDEIKDSIKLQYYVKQYYNIVRNSLQDLLPKAIMMELVNHVKNNIQSELEDLIYALEDVEELTKESEAITNHREQTKEKLEELDHAKTLLQNIAELNI</sequence>
<feature type="coiled-coil region" evidence="1">
    <location>
        <begin position="200"/>
        <end position="251"/>
    </location>
</feature>
<protein>
    <submittedName>
        <fullName evidence="4">GED domain-containing protein</fullName>
    </submittedName>
</protein>
<evidence type="ECO:0000259" key="2">
    <source>
        <dbReference type="PROSITE" id="PS51388"/>
    </source>
</evidence>
<evidence type="ECO:0000313" key="4">
    <source>
        <dbReference type="WBParaSite" id="PSU_v2.g4121.t1"/>
    </source>
</evidence>
<dbReference type="InterPro" id="IPR020850">
    <property type="entry name" value="GED_dom"/>
</dbReference>
<dbReference type="InterPro" id="IPR000375">
    <property type="entry name" value="Dynamin_stalk"/>
</dbReference>
<dbReference type="GO" id="GO:0005525">
    <property type="term" value="F:GTP binding"/>
    <property type="evidence" value="ECO:0007669"/>
    <property type="project" value="InterPro"/>
</dbReference>
<proteinExistence type="predicted"/>
<dbReference type="GO" id="GO:0005874">
    <property type="term" value="C:microtubule"/>
    <property type="evidence" value="ECO:0007669"/>
    <property type="project" value="TreeGrafter"/>
</dbReference>
<keyword evidence="3" id="KW-1185">Reference proteome</keyword>
<dbReference type="PANTHER" id="PTHR11566:SF21">
    <property type="entry name" value="DYNAMIN RELATED PROTEIN 1, ISOFORM A"/>
    <property type="match status" value="1"/>
</dbReference>
<dbReference type="Pfam" id="PF01031">
    <property type="entry name" value="Dynamin_M"/>
    <property type="match status" value="1"/>
</dbReference>
<accession>A0A914YWU3</accession>
<dbReference type="InterPro" id="IPR022812">
    <property type="entry name" value="Dynamin"/>
</dbReference>
<dbReference type="GO" id="GO:0005737">
    <property type="term" value="C:cytoplasm"/>
    <property type="evidence" value="ECO:0007669"/>
    <property type="project" value="TreeGrafter"/>
</dbReference>
<evidence type="ECO:0000256" key="1">
    <source>
        <dbReference type="SAM" id="Coils"/>
    </source>
</evidence>
<keyword evidence="1" id="KW-0175">Coiled coil</keyword>
<dbReference type="AlphaFoldDB" id="A0A914YWU3"/>
<dbReference type="Proteomes" id="UP000887577">
    <property type="component" value="Unplaced"/>
</dbReference>
<dbReference type="PROSITE" id="PS51388">
    <property type="entry name" value="GED"/>
    <property type="match status" value="1"/>
</dbReference>
<dbReference type="Gene3D" id="1.20.120.1240">
    <property type="entry name" value="Dynamin, middle domain"/>
    <property type="match status" value="1"/>
</dbReference>
<dbReference type="InterPro" id="IPR003130">
    <property type="entry name" value="GED"/>
</dbReference>
<organism evidence="3 4">
    <name type="scientific">Panagrolaimus superbus</name>
    <dbReference type="NCBI Taxonomy" id="310955"/>
    <lineage>
        <taxon>Eukaryota</taxon>
        <taxon>Metazoa</taxon>
        <taxon>Ecdysozoa</taxon>
        <taxon>Nematoda</taxon>
        <taxon>Chromadorea</taxon>
        <taxon>Rhabditida</taxon>
        <taxon>Tylenchina</taxon>
        <taxon>Panagrolaimomorpha</taxon>
        <taxon>Panagrolaimoidea</taxon>
        <taxon>Panagrolaimidae</taxon>
        <taxon>Panagrolaimus</taxon>
    </lineage>
</organism>
<name>A0A914YWU3_9BILA</name>
<dbReference type="Pfam" id="PF02212">
    <property type="entry name" value="GED"/>
    <property type="match status" value="1"/>
</dbReference>
<dbReference type="PANTHER" id="PTHR11566">
    <property type="entry name" value="DYNAMIN"/>
    <property type="match status" value="1"/>
</dbReference>
<dbReference type="GO" id="GO:0008017">
    <property type="term" value="F:microtubule binding"/>
    <property type="evidence" value="ECO:0007669"/>
    <property type="project" value="TreeGrafter"/>
</dbReference>